<dbReference type="GeneID" id="106811406"/>
<dbReference type="SMART" id="SM00320">
    <property type="entry name" value="WD40"/>
    <property type="match status" value="7"/>
</dbReference>
<dbReference type="Proteomes" id="UP000695022">
    <property type="component" value="Unplaced"/>
</dbReference>
<proteinExistence type="inferred from homology"/>
<accession>A0ABM1EE58</accession>
<feature type="repeat" description="WD" evidence="3">
    <location>
        <begin position="509"/>
        <end position="551"/>
    </location>
</feature>
<organism evidence="5 7">
    <name type="scientific">Priapulus caudatus</name>
    <name type="common">Priapulid worm</name>
    <dbReference type="NCBI Taxonomy" id="37621"/>
    <lineage>
        <taxon>Eukaryota</taxon>
        <taxon>Metazoa</taxon>
        <taxon>Ecdysozoa</taxon>
        <taxon>Scalidophora</taxon>
        <taxon>Priapulida</taxon>
        <taxon>Priapulimorpha</taxon>
        <taxon>Priapulimorphida</taxon>
        <taxon>Priapulidae</taxon>
        <taxon>Priapulus</taxon>
    </lineage>
</organism>
<dbReference type="RefSeq" id="XP_014670478.1">
    <property type="nucleotide sequence ID" value="XM_014814992.1"/>
</dbReference>
<evidence type="ECO:0000313" key="6">
    <source>
        <dbReference type="RefSeq" id="XP_014670478.1"/>
    </source>
</evidence>
<name>A0ABM1EE58_PRICU</name>
<reference evidence="6 7" key="1">
    <citation type="submission" date="2025-05" db="UniProtKB">
        <authorList>
            <consortium name="RefSeq"/>
        </authorList>
    </citation>
    <scope>IDENTIFICATION</scope>
</reference>
<dbReference type="Pfam" id="PF00400">
    <property type="entry name" value="WD40"/>
    <property type="match status" value="3"/>
</dbReference>
<protein>
    <recommendedName>
        <fullName evidence="2">WD repeat-containing protein 79</fullName>
    </recommendedName>
</protein>
<dbReference type="InterPro" id="IPR015943">
    <property type="entry name" value="WD40/YVTN_repeat-like_dom_sf"/>
</dbReference>
<dbReference type="InterPro" id="IPR051150">
    <property type="entry name" value="SWT21/TCAB1_mRNA_Telomere"/>
</dbReference>
<dbReference type="RefSeq" id="XP_014670480.1">
    <property type="nucleotide sequence ID" value="XM_014814994.1"/>
</dbReference>
<sequence>MEPLAKRKCVDPSLEDASLASADHPLGDMALADNRASAAVMVDEAITCAHPYTTTTNESSPLSADIDDNTIICDKNLKATLQDDTLAPTSPLNPDHIKVEQKSIECVQEPVLQTVITGADQSVGAPPAGLSNTHVNIEISKSTSLVQSTRPLPDDNGSGGQLSVQIERIPVKSLPDIEVSEGTSVVQSTRPLPDDNGSGGQLRVQIERSPVKSLPKPIGKKYGKSIACFLDNLRSVDRAESSDDSEDEVRSDASDKELSVSETQERVCGDLMKEEGDDLSHTEHSKPIRVLEFTCEPHQVAGAWQEFSSTKTNNYLKGCKWAPDGSCILTNSEDHVLRLFNLPEQLMMGSPPSEDIPEMHSALFVKETDLVYDYCWYPMMHSMDPASCCFATSCRDNPIHMWDAFSGGLRCTYRAYDHVDEIAPAYSLAFTLDGSHLYSGFNKMVRCFDVTRPGRDCEKIPTHSKKTPGQPGIISCLAMSPLGGVFAAGSYSKTVALYSLDGRSLISCVQRHLGGVTHMVFSPDGNRLYSGGRNDPEILCWDVRSPEQVLFSVQRKVRTNQRFYFDLDASGRYLVSGCQQTACVWDTHQVSPLLYRARSEGEMLSPTVVFKAHGDSVNGISIHPSLPLLASASGQRLFPSPARAWTSDSSEDTDDTDDGITADNSLRLWFIS</sequence>
<dbReference type="RefSeq" id="XP_014670479.1">
    <property type="nucleotide sequence ID" value="XM_014814993.1"/>
</dbReference>
<feature type="compositionally biased region" description="Polar residues" evidence="4">
    <location>
        <begin position="181"/>
        <end position="190"/>
    </location>
</feature>
<evidence type="ECO:0000313" key="7">
    <source>
        <dbReference type="RefSeq" id="XP_014670479.1"/>
    </source>
</evidence>
<evidence type="ECO:0000256" key="1">
    <source>
        <dbReference type="ARBA" id="ARBA00038279"/>
    </source>
</evidence>
<dbReference type="SUPFAM" id="SSF50978">
    <property type="entry name" value="WD40 repeat-like"/>
    <property type="match status" value="1"/>
</dbReference>
<keyword evidence="5" id="KW-1185">Reference proteome</keyword>
<feature type="region of interest" description="Disordered" evidence="4">
    <location>
        <begin position="180"/>
        <end position="210"/>
    </location>
</feature>
<dbReference type="Gene3D" id="2.130.10.10">
    <property type="entry name" value="YVTN repeat-like/Quinoprotein amine dehydrogenase"/>
    <property type="match status" value="2"/>
</dbReference>
<dbReference type="InterPro" id="IPR036322">
    <property type="entry name" value="WD40_repeat_dom_sf"/>
</dbReference>
<dbReference type="InterPro" id="IPR001680">
    <property type="entry name" value="WD40_rpt"/>
</dbReference>
<keyword evidence="3" id="KW-0853">WD repeat</keyword>
<evidence type="ECO:0000313" key="8">
    <source>
        <dbReference type="RefSeq" id="XP_014670480.1"/>
    </source>
</evidence>
<evidence type="ECO:0000313" key="5">
    <source>
        <dbReference type="Proteomes" id="UP000695022"/>
    </source>
</evidence>
<evidence type="ECO:0000256" key="4">
    <source>
        <dbReference type="SAM" id="MobiDB-lite"/>
    </source>
</evidence>
<dbReference type="PANTHER" id="PTHR13211">
    <property type="entry name" value="TELOMERASE CAJAL BODY PROTEIN 1"/>
    <property type="match status" value="1"/>
</dbReference>
<feature type="region of interest" description="Disordered" evidence="4">
    <location>
        <begin position="239"/>
        <end position="267"/>
    </location>
</feature>
<dbReference type="PANTHER" id="PTHR13211:SF0">
    <property type="entry name" value="TELOMERASE CAJAL BODY PROTEIN 1"/>
    <property type="match status" value="1"/>
</dbReference>
<comment type="similarity">
    <text evidence="1">Belongs to the TCAB1 family.</text>
</comment>
<dbReference type="PROSITE" id="PS50082">
    <property type="entry name" value="WD_REPEATS_2"/>
    <property type="match status" value="1"/>
</dbReference>
<gene>
    <name evidence="6 7 8" type="primary">LOC106811406</name>
</gene>
<feature type="compositionally biased region" description="Basic and acidic residues" evidence="4">
    <location>
        <begin position="248"/>
        <end position="267"/>
    </location>
</feature>
<evidence type="ECO:0000256" key="3">
    <source>
        <dbReference type="PROSITE-ProRule" id="PRU00221"/>
    </source>
</evidence>
<evidence type="ECO:0000256" key="2">
    <source>
        <dbReference type="ARBA" id="ARBA00041558"/>
    </source>
</evidence>